<keyword evidence="3" id="KW-1185">Reference proteome</keyword>
<organism evidence="2 3">
    <name type="scientific">Peltaster fructicola</name>
    <dbReference type="NCBI Taxonomy" id="286661"/>
    <lineage>
        <taxon>Eukaryota</taxon>
        <taxon>Fungi</taxon>
        <taxon>Dikarya</taxon>
        <taxon>Ascomycota</taxon>
        <taxon>Pezizomycotina</taxon>
        <taxon>Dothideomycetes</taxon>
        <taxon>Dothideomycetes incertae sedis</taxon>
        <taxon>Peltaster</taxon>
    </lineage>
</organism>
<evidence type="ECO:0000313" key="3">
    <source>
        <dbReference type="Proteomes" id="UP000503462"/>
    </source>
</evidence>
<feature type="transmembrane region" description="Helical" evidence="1">
    <location>
        <begin position="12"/>
        <end position="34"/>
    </location>
</feature>
<feature type="transmembrane region" description="Helical" evidence="1">
    <location>
        <begin position="46"/>
        <end position="75"/>
    </location>
</feature>
<keyword evidence="1" id="KW-0472">Membrane</keyword>
<feature type="transmembrane region" description="Helical" evidence="1">
    <location>
        <begin position="87"/>
        <end position="107"/>
    </location>
</feature>
<dbReference type="AlphaFoldDB" id="A0A6H0XVB0"/>
<evidence type="ECO:0000313" key="2">
    <source>
        <dbReference type="EMBL" id="QIW98547.1"/>
    </source>
</evidence>
<proteinExistence type="predicted"/>
<evidence type="ECO:0000256" key="1">
    <source>
        <dbReference type="SAM" id="Phobius"/>
    </source>
</evidence>
<sequence length="195" mass="21270">MARYEHIPSSPVLLSLICAQLVLAVTELGLLSWLQWVISNGDLGSFISFGVLPGAVGIGLFVACHSIIFAVYFLITTRSIYHAYSRVAALILVVLGCIFWLITWAMFVNVLTLYGTSIPEAHYSSTGVYEAVSYEVLGHKISEGILGAILALALIEWLLFLASTVLLLRFRFPLSQRVVASDASMAQKRTSATDV</sequence>
<dbReference type="Proteomes" id="UP000503462">
    <property type="component" value="Chromosome 3"/>
</dbReference>
<feature type="transmembrane region" description="Helical" evidence="1">
    <location>
        <begin position="145"/>
        <end position="168"/>
    </location>
</feature>
<keyword evidence="1" id="KW-1133">Transmembrane helix</keyword>
<dbReference type="EMBL" id="CP051141">
    <property type="protein sequence ID" value="QIW98547.1"/>
    <property type="molecule type" value="Genomic_DNA"/>
</dbReference>
<accession>A0A6H0XVB0</accession>
<gene>
    <name evidence="2" type="ORF">AMS68_004065</name>
</gene>
<name>A0A6H0XVB0_9PEZI</name>
<evidence type="ECO:0008006" key="4">
    <source>
        <dbReference type="Google" id="ProtNLM"/>
    </source>
</evidence>
<protein>
    <recommendedName>
        <fullName evidence="4">MARVEL domain-containing protein</fullName>
    </recommendedName>
</protein>
<keyword evidence="1" id="KW-0812">Transmembrane</keyword>
<reference evidence="2 3" key="1">
    <citation type="journal article" date="2016" name="Sci. Rep.">
        <title>Peltaster fructicola genome reveals evolution from an invasive phytopathogen to an ectophytic parasite.</title>
        <authorList>
            <person name="Xu C."/>
            <person name="Chen H."/>
            <person name="Gleason M.L."/>
            <person name="Xu J.R."/>
            <person name="Liu H."/>
            <person name="Zhang R."/>
            <person name="Sun G."/>
        </authorList>
    </citation>
    <scope>NUCLEOTIDE SEQUENCE [LARGE SCALE GENOMIC DNA]</scope>
    <source>
        <strain evidence="2 3">LNHT1506</strain>
    </source>
</reference>